<organism evidence="1">
    <name type="scientific">Symploca sp. SIO1C4</name>
    <dbReference type="NCBI Taxonomy" id="2607765"/>
    <lineage>
        <taxon>Bacteria</taxon>
        <taxon>Bacillati</taxon>
        <taxon>Cyanobacteriota</taxon>
        <taxon>Cyanophyceae</taxon>
        <taxon>Coleofasciculales</taxon>
        <taxon>Coleofasciculaceae</taxon>
        <taxon>Symploca</taxon>
    </lineage>
</organism>
<sequence>MPNINNSKLKKFLEGQNDQNLWSDLPDAHAEVVGGGQSLIPIPNITPLIGDAMTLGLNNASIGMGVGQAFAAQGIQAGGAAAEAVIPVILPEASNFAAMGTGVASSFLTGGIPGLGGGIPGLGGLGGLF</sequence>
<gene>
    <name evidence="1" type="ORF">F6J89_12660</name>
</gene>
<name>A0A6B3NCX2_9CYAN</name>
<proteinExistence type="predicted"/>
<accession>A0A6B3NCX2</accession>
<comment type="caution">
    <text evidence="1">The sequence shown here is derived from an EMBL/GenBank/DDBJ whole genome shotgun (WGS) entry which is preliminary data.</text>
</comment>
<dbReference type="EMBL" id="JAAHFQ010000214">
    <property type="protein sequence ID" value="NER28452.1"/>
    <property type="molecule type" value="Genomic_DNA"/>
</dbReference>
<dbReference type="AlphaFoldDB" id="A0A6B3NCX2"/>
<protein>
    <submittedName>
        <fullName evidence="1">Uncharacterized protein</fullName>
    </submittedName>
</protein>
<reference evidence="1" key="1">
    <citation type="submission" date="2019-11" db="EMBL/GenBank/DDBJ databases">
        <title>Genomic insights into an expanded diversity of filamentous marine cyanobacteria reveals the extraordinary biosynthetic potential of Moorea and Okeania.</title>
        <authorList>
            <person name="Ferreira Leao T."/>
            <person name="Wang M."/>
            <person name="Moss N."/>
            <person name="Da Silva R."/>
            <person name="Sanders J."/>
            <person name="Nurk S."/>
            <person name="Gurevich A."/>
            <person name="Humphrey G."/>
            <person name="Reher R."/>
            <person name="Zhu Q."/>
            <person name="Belda-Ferre P."/>
            <person name="Glukhov E."/>
            <person name="Rex R."/>
            <person name="Dorrestein P.C."/>
            <person name="Knight R."/>
            <person name="Pevzner P."/>
            <person name="Gerwick W.H."/>
            <person name="Gerwick L."/>
        </authorList>
    </citation>
    <scope>NUCLEOTIDE SEQUENCE</scope>
    <source>
        <strain evidence="1">SIO1C4</strain>
    </source>
</reference>
<evidence type="ECO:0000313" key="1">
    <source>
        <dbReference type="EMBL" id="NER28452.1"/>
    </source>
</evidence>